<evidence type="ECO:0000313" key="4">
    <source>
        <dbReference type="Proteomes" id="UP000051574"/>
    </source>
</evidence>
<comment type="caution">
    <text evidence="3">The sequence shown here is derived from an EMBL/GenBank/DDBJ whole genome shotgun (WGS) entry which is preliminary data.</text>
</comment>
<keyword evidence="2" id="KW-1133">Transmembrane helix</keyword>
<feature type="compositionally biased region" description="Polar residues" evidence="1">
    <location>
        <begin position="236"/>
        <end position="245"/>
    </location>
</feature>
<evidence type="ECO:0008006" key="5">
    <source>
        <dbReference type="Google" id="ProtNLM"/>
    </source>
</evidence>
<feature type="region of interest" description="Disordered" evidence="1">
    <location>
        <begin position="236"/>
        <end position="271"/>
    </location>
</feature>
<gene>
    <name evidence="3" type="ORF">AMK59_6557</name>
</gene>
<organism evidence="3 4">
    <name type="scientific">Oryctes borbonicus</name>
    <dbReference type="NCBI Taxonomy" id="1629725"/>
    <lineage>
        <taxon>Eukaryota</taxon>
        <taxon>Metazoa</taxon>
        <taxon>Ecdysozoa</taxon>
        <taxon>Arthropoda</taxon>
        <taxon>Hexapoda</taxon>
        <taxon>Insecta</taxon>
        <taxon>Pterygota</taxon>
        <taxon>Neoptera</taxon>
        <taxon>Endopterygota</taxon>
        <taxon>Coleoptera</taxon>
        <taxon>Polyphaga</taxon>
        <taxon>Scarabaeiformia</taxon>
        <taxon>Scarabaeidae</taxon>
        <taxon>Dynastinae</taxon>
        <taxon>Oryctes</taxon>
    </lineage>
</organism>
<evidence type="ECO:0000313" key="3">
    <source>
        <dbReference type="EMBL" id="KRT80021.1"/>
    </source>
</evidence>
<protein>
    <recommendedName>
        <fullName evidence="5">CUB domain-containing protein</fullName>
    </recommendedName>
</protein>
<keyword evidence="2" id="KW-0472">Membrane</keyword>
<reference evidence="3 4" key="1">
    <citation type="submission" date="2015-09" db="EMBL/GenBank/DDBJ databases">
        <title>Draft genome of the scarab beetle Oryctes borbonicus.</title>
        <authorList>
            <person name="Meyer J.M."/>
            <person name="Markov G.V."/>
            <person name="Baskaran P."/>
            <person name="Herrmann M."/>
            <person name="Sommer R.J."/>
            <person name="Roedelsperger C."/>
        </authorList>
    </citation>
    <scope>NUCLEOTIDE SEQUENCE [LARGE SCALE GENOMIC DNA]</scope>
    <source>
        <strain evidence="3">OB123</strain>
        <tissue evidence="3">Whole animal</tissue>
    </source>
</reference>
<feature type="non-terminal residue" evidence="3">
    <location>
        <position position="1"/>
    </location>
</feature>
<proteinExistence type="predicted"/>
<dbReference type="Proteomes" id="UP000051574">
    <property type="component" value="Unassembled WGS sequence"/>
</dbReference>
<dbReference type="EMBL" id="LJIG01022542">
    <property type="protein sequence ID" value="KRT80021.1"/>
    <property type="molecule type" value="Genomic_DNA"/>
</dbReference>
<sequence>LTQSRLSYHSLQWATSVNCNFRLKPKNKRDGIMVVIQELSFRKNESTQECIDYIQFKPEKGKPSHRICGYLNARSIMSSQLEAFDTTSKENSYISSDGGDLDVSVYISKQALKPDETTTINIIFTIYNYCFYSPSDYMPCLNSREYCIHKNFFFDGVINCPFFGCVDEKGCNEVLITSNSVGNKVLIGSATTLVFTFMLFIVCLYICRKQRKFCWSDNFASPNTTTQTQPTRVIEMNESSVQPPNTAAALPSNDQEDKDLPPSYESLFPSR</sequence>
<accession>A0A0T6AYU9</accession>
<dbReference type="AlphaFoldDB" id="A0A0T6AYU9"/>
<evidence type="ECO:0000256" key="2">
    <source>
        <dbReference type="SAM" id="Phobius"/>
    </source>
</evidence>
<keyword evidence="2" id="KW-0812">Transmembrane</keyword>
<dbReference type="OrthoDB" id="47276at2759"/>
<feature type="transmembrane region" description="Helical" evidence="2">
    <location>
        <begin position="185"/>
        <end position="207"/>
    </location>
</feature>
<name>A0A0T6AYU9_9SCAR</name>
<evidence type="ECO:0000256" key="1">
    <source>
        <dbReference type="SAM" id="MobiDB-lite"/>
    </source>
</evidence>
<keyword evidence="4" id="KW-1185">Reference proteome</keyword>